<feature type="region of interest" description="Disordered" evidence="1">
    <location>
        <begin position="41"/>
        <end position="83"/>
    </location>
</feature>
<dbReference type="Proteomes" id="UP001066276">
    <property type="component" value="Chromosome 6"/>
</dbReference>
<evidence type="ECO:0000256" key="1">
    <source>
        <dbReference type="SAM" id="MobiDB-lite"/>
    </source>
</evidence>
<protein>
    <submittedName>
        <fullName evidence="2">Uncharacterized protein</fullName>
    </submittedName>
</protein>
<comment type="caution">
    <text evidence="2">The sequence shown here is derived from an EMBL/GenBank/DDBJ whole genome shotgun (WGS) entry which is preliminary data.</text>
</comment>
<dbReference type="AlphaFoldDB" id="A0AAV7QGP5"/>
<sequence>MTTGVITTLAVKATYRRAEDCQHTAVAAEIRHSYYDTHPEIRQKSDTHTSTPHQRSVKNWRKQNLHRHANKNTPMLSRPTNPRGGLSTVVFHWRYTTLRSKYTHIIKTPPHWTIRNTHT</sequence>
<accession>A0AAV7QGP5</accession>
<name>A0AAV7QGP5_PLEWA</name>
<gene>
    <name evidence="2" type="ORF">NDU88_003823</name>
</gene>
<proteinExistence type="predicted"/>
<feature type="compositionally biased region" description="Polar residues" evidence="1">
    <location>
        <begin position="71"/>
        <end position="80"/>
    </location>
</feature>
<evidence type="ECO:0000313" key="3">
    <source>
        <dbReference type="Proteomes" id="UP001066276"/>
    </source>
</evidence>
<organism evidence="2 3">
    <name type="scientific">Pleurodeles waltl</name>
    <name type="common">Iberian ribbed newt</name>
    <dbReference type="NCBI Taxonomy" id="8319"/>
    <lineage>
        <taxon>Eukaryota</taxon>
        <taxon>Metazoa</taxon>
        <taxon>Chordata</taxon>
        <taxon>Craniata</taxon>
        <taxon>Vertebrata</taxon>
        <taxon>Euteleostomi</taxon>
        <taxon>Amphibia</taxon>
        <taxon>Batrachia</taxon>
        <taxon>Caudata</taxon>
        <taxon>Salamandroidea</taxon>
        <taxon>Salamandridae</taxon>
        <taxon>Pleurodelinae</taxon>
        <taxon>Pleurodeles</taxon>
    </lineage>
</organism>
<evidence type="ECO:0000313" key="2">
    <source>
        <dbReference type="EMBL" id="KAJ1137420.1"/>
    </source>
</evidence>
<dbReference type="EMBL" id="JANPWB010000010">
    <property type="protein sequence ID" value="KAJ1137420.1"/>
    <property type="molecule type" value="Genomic_DNA"/>
</dbReference>
<reference evidence="2" key="1">
    <citation type="journal article" date="2022" name="bioRxiv">
        <title>Sequencing and chromosome-scale assembly of the giantPleurodeles waltlgenome.</title>
        <authorList>
            <person name="Brown T."/>
            <person name="Elewa A."/>
            <person name="Iarovenko S."/>
            <person name="Subramanian E."/>
            <person name="Araus A.J."/>
            <person name="Petzold A."/>
            <person name="Susuki M."/>
            <person name="Suzuki K.-i.T."/>
            <person name="Hayashi T."/>
            <person name="Toyoda A."/>
            <person name="Oliveira C."/>
            <person name="Osipova E."/>
            <person name="Leigh N.D."/>
            <person name="Simon A."/>
            <person name="Yun M.H."/>
        </authorList>
    </citation>
    <scope>NUCLEOTIDE SEQUENCE</scope>
    <source>
        <strain evidence="2">20211129_DDA</strain>
        <tissue evidence="2">Liver</tissue>
    </source>
</reference>
<keyword evidence="3" id="KW-1185">Reference proteome</keyword>
<feature type="compositionally biased region" description="Basic residues" evidence="1">
    <location>
        <begin position="55"/>
        <end position="70"/>
    </location>
</feature>